<sequence length="177" mass="20621">MSRKVSTWLKDKSRKRITQSNETPEKIVHLIVSLREDHPSWGPKKLRPILKGTWHRMKQIPSETTIGNILRKKRPSQPKKKRPRVPQSLFPFSNVVAPNDVWCVDFKGHFTVGNGNRCDPLTITDAYSRYLLACEILNKTNAEQTKAVFERVFKEYGLYWRSNQIMDHLLQVRPLAA</sequence>
<feature type="domain" description="Integrase catalytic" evidence="2">
    <location>
        <begin position="94"/>
        <end position="177"/>
    </location>
</feature>
<evidence type="ECO:0000256" key="1">
    <source>
        <dbReference type="SAM" id="MobiDB-lite"/>
    </source>
</evidence>
<name>N1W3J3_9LEPT</name>
<dbReference type="InterPro" id="IPR012337">
    <property type="entry name" value="RNaseH-like_sf"/>
</dbReference>
<dbReference type="Proteomes" id="UP000012227">
    <property type="component" value="Unassembled WGS sequence"/>
</dbReference>
<dbReference type="PROSITE" id="PS50994">
    <property type="entry name" value="INTEGRASE"/>
    <property type="match status" value="1"/>
</dbReference>
<evidence type="ECO:0000313" key="3">
    <source>
        <dbReference type="EMBL" id="EMY67802.1"/>
    </source>
</evidence>
<protein>
    <recommendedName>
        <fullName evidence="2">Integrase catalytic domain-containing protein</fullName>
    </recommendedName>
</protein>
<comment type="caution">
    <text evidence="3">The sequence shown here is derived from an EMBL/GenBank/DDBJ whole genome shotgun (WGS) entry which is preliminary data.</text>
</comment>
<dbReference type="InterPro" id="IPR036397">
    <property type="entry name" value="RNaseH_sf"/>
</dbReference>
<dbReference type="STRING" id="1218591.LEP1GSC199_0115"/>
<dbReference type="InterPro" id="IPR001584">
    <property type="entry name" value="Integrase_cat-core"/>
</dbReference>
<dbReference type="GO" id="GO:0015074">
    <property type="term" value="P:DNA integration"/>
    <property type="evidence" value="ECO:0007669"/>
    <property type="project" value="InterPro"/>
</dbReference>
<dbReference type="SUPFAM" id="SSF53098">
    <property type="entry name" value="Ribonuclease H-like"/>
    <property type="match status" value="1"/>
</dbReference>
<evidence type="ECO:0000313" key="4">
    <source>
        <dbReference type="Proteomes" id="UP000012227"/>
    </source>
</evidence>
<dbReference type="EMBL" id="AOGY02000083">
    <property type="protein sequence ID" value="EMY67802.1"/>
    <property type="molecule type" value="Genomic_DNA"/>
</dbReference>
<organism evidence="3 4">
    <name type="scientific">Leptospira vanthielii serovar Holland str. Waz Holland = ATCC 700522</name>
    <dbReference type="NCBI Taxonomy" id="1218591"/>
    <lineage>
        <taxon>Bacteria</taxon>
        <taxon>Pseudomonadati</taxon>
        <taxon>Spirochaetota</taxon>
        <taxon>Spirochaetia</taxon>
        <taxon>Leptospirales</taxon>
        <taxon>Leptospiraceae</taxon>
        <taxon>Leptospira</taxon>
    </lineage>
</organism>
<dbReference type="AlphaFoldDB" id="N1W3J3"/>
<feature type="region of interest" description="Disordered" evidence="1">
    <location>
        <begin position="1"/>
        <end position="21"/>
    </location>
</feature>
<accession>N1W3J3</accession>
<evidence type="ECO:0000259" key="2">
    <source>
        <dbReference type="PROSITE" id="PS50994"/>
    </source>
</evidence>
<reference evidence="3 4" key="1">
    <citation type="submission" date="2013-03" db="EMBL/GenBank/DDBJ databases">
        <authorList>
            <person name="Harkins D.M."/>
            <person name="Durkin A.S."/>
            <person name="Brinkac L.M."/>
            <person name="Haft D.H."/>
            <person name="Selengut J.D."/>
            <person name="Sanka R."/>
            <person name="DePew J."/>
            <person name="Purushe J."/>
            <person name="Galloway R.L."/>
            <person name="Vinetz J.M."/>
            <person name="Sutton G.G."/>
            <person name="Nierman W.C."/>
            <person name="Fouts D.E."/>
        </authorList>
    </citation>
    <scope>NUCLEOTIDE SEQUENCE [LARGE SCALE GENOMIC DNA]</scope>
    <source>
        <strain evidence="3 4">Waz Holland</strain>
    </source>
</reference>
<dbReference type="Gene3D" id="3.30.420.10">
    <property type="entry name" value="Ribonuclease H-like superfamily/Ribonuclease H"/>
    <property type="match status" value="1"/>
</dbReference>
<proteinExistence type="predicted"/>
<gene>
    <name evidence="3" type="ORF">LEP1GSC199_0115</name>
</gene>
<dbReference type="GO" id="GO:0003676">
    <property type="term" value="F:nucleic acid binding"/>
    <property type="evidence" value="ECO:0007669"/>
    <property type="project" value="InterPro"/>
</dbReference>
<dbReference type="Pfam" id="PF00665">
    <property type="entry name" value="rve"/>
    <property type="match status" value="1"/>
</dbReference>